<dbReference type="CDD" id="cd11537">
    <property type="entry name" value="NTP-PPase_RS21-C6_like"/>
    <property type="match status" value="1"/>
</dbReference>
<dbReference type="InterPro" id="IPR025984">
    <property type="entry name" value="DCTPP"/>
</dbReference>
<dbReference type="OrthoDB" id="9791898at2"/>
<dbReference type="GO" id="GO:0009143">
    <property type="term" value="P:nucleoside triphosphate catabolic process"/>
    <property type="evidence" value="ECO:0007669"/>
    <property type="project" value="InterPro"/>
</dbReference>
<dbReference type="SUPFAM" id="SSF101386">
    <property type="entry name" value="all-alpha NTP pyrophosphatases"/>
    <property type="match status" value="1"/>
</dbReference>
<comment type="caution">
    <text evidence="1">The sequence shown here is derived from an EMBL/GenBank/DDBJ whole genome shotgun (WGS) entry which is preliminary data.</text>
</comment>
<dbReference type="Pfam" id="PF12643">
    <property type="entry name" value="MazG-like"/>
    <property type="match status" value="1"/>
</dbReference>
<organism evidence="1 2">
    <name type="scientific">Paenibacillus woosongensis</name>
    <dbReference type="NCBI Taxonomy" id="307580"/>
    <lineage>
        <taxon>Bacteria</taxon>
        <taxon>Bacillati</taxon>
        <taxon>Bacillota</taxon>
        <taxon>Bacilli</taxon>
        <taxon>Bacillales</taxon>
        <taxon>Paenibacillaceae</taxon>
        <taxon>Paenibacillus</taxon>
    </lineage>
</organism>
<protein>
    <submittedName>
        <fullName evidence="1">Nucleotide pyrophosphohydrolase</fullName>
    </submittedName>
</protein>
<dbReference type="PANTHER" id="PTHR46523:SF1">
    <property type="entry name" value="DCTP PYROPHOSPHATASE 1"/>
    <property type="match status" value="1"/>
</dbReference>
<accession>A0A7X2YYE0</accession>
<dbReference type="PIRSF" id="PIRSF029826">
    <property type="entry name" value="UCP029826_pph"/>
    <property type="match status" value="1"/>
</dbReference>
<dbReference type="InterPro" id="IPR052555">
    <property type="entry name" value="dCTP_Pyrophosphatase"/>
</dbReference>
<name>A0A7X2YYE0_9BACL</name>
<sequence>MDDLIKEIISFRDERDWEQFHNPKDLAISLVLEASELLENFQWKSSEQAIDINFKHIQDELADVLIYSLMLANDLKIDVKEAILSKLEKNKQKYPVEKFKGTSKKYTEIE</sequence>
<keyword evidence="1" id="KW-0378">Hydrolase</keyword>
<reference evidence="1 2" key="1">
    <citation type="submission" date="2019-11" db="EMBL/GenBank/DDBJ databases">
        <title>Draft genome sequences of five Paenibacillus species of dairy origin.</title>
        <authorList>
            <person name="Olajide A.M."/>
            <person name="Chen S."/>
            <person name="Lapointe G."/>
        </authorList>
    </citation>
    <scope>NUCLEOTIDE SEQUENCE [LARGE SCALE GENOMIC DNA]</scope>
    <source>
        <strain evidence="1 2">12CR55</strain>
    </source>
</reference>
<evidence type="ECO:0000313" key="1">
    <source>
        <dbReference type="EMBL" id="MUG44222.1"/>
    </source>
</evidence>
<proteinExistence type="predicted"/>
<gene>
    <name evidence="1" type="ORF">GNP95_04310</name>
</gene>
<dbReference type="GO" id="GO:0047429">
    <property type="term" value="F:nucleoside triphosphate diphosphatase activity"/>
    <property type="evidence" value="ECO:0007669"/>
    <property type="project" value="InterPro"/>
</dbReference>
<dbReference type="PANTHER" id="PTHR46523">
    <property type="entry name" value="DCTP PYROPHOSPHATASE 1"/>
    <property type="match status" value="1"/>
</dbReference>
<dbReference type="Gene3D" id="1.10.287.1080">
    <property type="entry name" value="MazG-like"/>
    <property type="match status" value="1"/>
</dbReference>
<dbReference type="AlphaFoldDB" id="A0A7X2YYE0"/>
<dbReference type="EMBL" id="WNZW01000001">
    <property type="protein sequence ID" value="MUG44222.1"/>
    <property type="molecule type" value="Genomic_DNA"/>
</dbReference>
<dbReference type="RefSeq" id="WP_155609623.1">
    <property type="nucleotide sequence ID" value="NZ_WNZW01000001.1"/>
</dbReference>
<evidence type="ECO:0000313" key="2">
    <source>
        <dbReference type="Proteomes" id="UP000447876"/>
    </source>
</evidence>
<dbReference type="Proteomes" id="UP000447876">
    <property type="component" value="Unassembled WGS sequence"/>
</dbReference>